<gene>
    <name evidence="2" type="ORF">METZ01_LOCUS108816</name>
</gene>
<evidence type="ECO:0000256" key="1">
    <source>
        <dbReference type="SAM" id="Phobius"/>
    </source>
</evidence>
<dbReference type="Pfam" id="PF06127">
    <property type="entry name" value="Mpo1-like"/>
    <property type="match status" value="1"/>
</dbReference>
<dbReference type="AlphaFoldDB" id="A0A381WUC7"/>
<organism evidence="2">
    <name type="scientific">marine metagenome</name>
    <dbReference type="NCBI Taxonomy" id="408172"/>
    <lineage>
        <taxon>unclassified sequences</taxon>
        <taxon>metagenomes</taxon>
        <taxon>ecological metagenomes</taxon>
    </lineage>
</organism>
<accession>A0A381WUC7</accession>
<protein>
    <recommendedName>
        <fullName evidence="3">Terminase</fullName>
    </recommendedName>
</protein>
<keyword evidence="1" id="KW-0472">Membrane</keyword>
<sequence>MNLRFYIKDEEMKFYQRLHQNKANLLIHIVGVPVFIIGNISLLIAIVNLNILSIVLSFLAIITSLGAQDRGHKFEKVAFEPFKNLLDFFKTIYLEQFIVFPIFFFSKYFRENWNR</sequence>
<feature type="transmembrane region" description="Helical" evidence="1">
    <location>
        <begin position="88"/>
        <end position="109"/>
    </location>
</feature>
<dbReference type="InterPro" id="IPR009305">
    <property type="entry name" value="Mpo1-like"/>
</dbReference>
<reference evidence="2" key="1">
    <citation type="submission" date="2018-05" db="EMBL/GenBank/DDBJ databases">
        <authorList>
            <person name="Lanie J.A."/>
            <person name="Ng W.-L."/>
            <person name="Kazmierczak K.M."/>
            <person name="Andrzejewski T.M."/>
            <person name="Davidsen T.M."/>
            <person name="Wayne K.J."/>
            <person name="Tettelin H."/>
            <person name="Glass J.I."/>
            <person name="Rusch D."/>
            <person name="Podicherti R."/>
            <person name="Tsui H.-C.T."/>
            <person name="Winkler M.E."/>
        </authorList>
    </citation>
    <scope>NUCLEOTIDE SEQUENCE</scope>
</reference>
<feature type="transmembrane region" description="Helical" evidence="1">
    <location>
        <begin position="25"/>
        <end position="45"/>
    </location>
</feature>
<dbReference type="EMBL" id="UINC01012871">
    <property type="protein sequence ID" value="SVA55962.1"/>
    <property type="molecule type" value="Genomic_DNA"/>
</dbReference>
<name>A0A381WUC7_9ZZZZ</name>
<proteinExistence type="predicted"/>
<keyword evidence="1" id="KW-0812">Transmembrane</keyword>
<evidence type="ECO:0000313" key="2">
    <source>
        <dbReference type="EMBL" id="SVA55962.1"/>
    </source>
</evidence>
<evidence type="ECO:0008006" key="3">
    <source>
        <dbReference type="Google" id="ProtNLM"/>
    </source>
</evidence>
<keyword evidence="1" id="KW-1133">Transmembrane helix</keyword>